<dbReference type="InterPro" id="IPR056818">
    <property type="entry name" value="GlmU/GlgC-like_hexapep"/>
</dbReference>
<reference evidence="7" key="1">
    <citation type="submission" date="2017-04" db="EMBL/GenBank/DDBJ databases">
        <title>Function of individual gut microbiota members based on whole genome sequencing of pure cultures obtained from chicken caecum.</title>
        <authorList>
            <person name="Medvecky M."/>
            <person name="Cejkova D."/>
            <person name="Polansky O."/>
            <person name="Karasova D."/>
            <person name="Kubasova T."/>
            <person name="Cizek A."/>
            <person name="Rychlik I."/>
        </authorList>
    </citation>
    <scope>NUCLEOTIDE SEQUENCE [LARGE SCALE GENOMIC DNA]</scope>
    <source>
        <strain evidence="7">An149</strain>
    </source>
</reference>
<dbReference type="Proteomes" id="UP000196258">
    <property type="component" value="Unassembled WGS sequence"/>
</dbReference>
<dbReference type="PANTHER" id="PTHR43523">
    <property type="entry name" value="GLUCOSE-1-PHOSPHATE ADENYLYLTRANSFERASE-RELATED"/>
    <property type="match status" value="1"/>
</dbReference>
<dbReference type="SUPFAM" id="SSF53448">
    <property type="entry name" value="Nucleotide-diphospho-sugar transferases"/>
    <property type="match status" value="1"/>
</dbReference>
<dbReference type="RefSeq" id="WP_087257372.1">
    <property type="nucleotide sequence ID" value="NZ_CAJFOD010000008.1"/>
</dbReference>
<keyword evidence="2" id="KW-0320">Glycogen biosynthesis</keyword>
<dbReference type="Pfam" id="PF00483">
    <property type="entry name" value="NTP_transferase"/>
    <property type="match status" value="1"/>
</dbReference>
<dbReference type="AlphaFoldDB" id="A0A1Y4EHN1"/>
<gene>
    <name evidence="5" type="primary">glgD</name>
    <name evidence="6" type="ORF">B5E91_10315</name>
    <name evidence="5" type="ORF">K8V91_11530</name>
</gene>
<evidence type="ECO:0000313" key="6">
    <source>
        <dbReference type="EMBL" id="OUQ04302.1"/>
    </source>
</evidence>
<feature type="domain" description="Glucose-1-phosphate adenylyltransferase/Bifunctional protein GlmU-like C-terminal hexapeptide" evidence="4">
    <location>
        <begin position="277"/>
        <end position="352"/>
    </location>
</feature>
<dbReference type="Pfam" id="PF24894">
    <property type="entry name" value="Hexapep_GlmU"/>
    <property type="match status" value="1"/>
</dbReference>
<dbReference type="EMBL" id="DYWV01000391">
    <property type="protein sequence ID" value="HJF41544.1"/>
    <property type="molecule type" value="Genomic_DNA"/>
</dbReference>
<organism evidence="6 7">
    <name type="scientific">Thomasclavelia spiroformis</name>
    <dbReference type="NCBI Taxonomy" id="29348"/>
    <lineage>
        <taxon>Bacteria</taxon>
        <taxon>Bacillati</taxon>
        <taxon>Bacillota</taxon>
        <taxon>Erysipelotrichia</taxon>
        <taxon>Erysipelotrichales</taxon>
        <taxon>Coprobacillaceae</taxon>
        <taxon>Thomasclavelia</taxon>
    </lineage>
</organism>
<reference evidence="5" key="3">
    <citation type="journal article" date="2021" name="PeerJ">
        <title>Extensive microbial diversity within the chicken gut microbiome revealed by metagenomics and culture.</title>
        <authorList>
            <person name="Gilroy R."/>
            <person name="Ravi A."/>
            <person name="Getino M."/>
            <person name="Pursley I."/>
            <person name="Horton D.L."/>
            <person name="Alikhan N.F."/>
            <person name="Baker D."/>
            <person name="Gharbi K."/>
            <person name="Hall N."/>
            <person name="Watson M."/>
            <person name="Adriaenssens E.M."/>
            <person name="Foster-Nyarko E."/>
            <person name="Jarju S."/>
            <person name="Secka A."/>
            <person name="Antonio M."/>
            <person name="Oren A."/>
            <person name="Chaudhuri R.R."/>
            <person name="La Ragione R."/>
            <person name="Hildebrand F."/>
            <person name="Pallen M.J."/>
        </authorList>
    </citation>
    <scope>NUCLEOTIDE SEQUENCE</scope>
    <source>
        <strain evidence="5">CHK193-16274</strain>
    </source>
</reference>
<evidence type="ECO:0000259" key="4">
    <source>
        <dbReference type="Pfam" id="PF24894"/>
    </source>
</evidence>
<dbReference type="CDD" id="cd02508">
    <property type="entry name" value="ADP_Glucose_PP"/>
    <property type="match status" value="1"/>
</dbReference>
<dbReference type="InterPro" id="IPR011832">
    <property type="entry name" value="GlgDAde_trans"/>
</dbReference>
<dbReference type="InterPro" id="IPR005835">
    <property type="entry name" value="NTP_transferase_dom"/>
</dbReference>
<dbReference type="GO" id="GO:0005978">
    <property type="term" value="P:glycogen biosynthetic process"/>
    <property type="evidence" value="ECO:0007669"/>
    <property type="project" value="UniProtKB-KW"/>
</dbReference>
<dbReference type="Proteomes" id="UP000749320">
    <property type="component" value="Unassembled WGS sequence"/>
</dbReference>
<dbReference type="InterPro" id="IPR011831">
    <property type="entry name" value="ADP-Glc_PPase"/>
</dbReference>
<reference evidence="6" key="2">
    <citation type="journal article" date="2018" name="BMC Genomics">
        <title>Whole genome sequencing and function prediction of 133 gut anaerobes isolated from chicken caecum in pure cultures.</title>
        <authorList>
            <person name="Medvecky M."/>
            <person name="Cejkova D."/>
            <person name="Polansky O."/>
            <person name="Karasova D."/>
            <person name="Kubasova T."/>
            <person name="Cizek A."/>
            <person name="Rychlik I."/>
        </authorList>
    </citation>
    <scope>NUCLEOTIDE SEQUENCE</scope>
    <source>
        <strain evidence="6">An149</strain>
    </source>
</reference>
<dbReference type="EC" id="2.7.7.27" evidence="5"/>
<dbReference type="GO" id="GO:0008878">
    <property type="term" value="F:glucose-1-phosphate adenylyltransferase activity"/>
    <property type="evidence" value="ECO:0007669"/>
    <property type="project" value="UniProtKB-EC"/>
</dbReference>
<dbReference type="InterPro" id="IPR029044">
    <property type="entry name" value="Nucleotide-diphossugar_trans"/>
</dbReference>
<dbReference type="NCBIfam" id="TIGR02092">
    <property type="entry name" value="glgD"/>
    <property type="match status" value="1"/>
</dbReference>
<dbReference type="PANTHER" id="PTHR43523:SF6">
    <property type="entry name" value="GLYCOGEN BIOSYNTHESIS PROTEIN GLGD"/>
    <property type="match status" value="1"/>
</dbReference>
<dbReference type="SUPFAM" id="SSF51161">
    <property type="entry name" value="Trimeric LpxA-like enzymes"/>
    <property type="match status" value="1"/>
</dbReference>
<accession>A0A1Y4EHN1</accession>
<dbReference type="InterPro" id="IPR011004">
    <property type="entry name" value="Trimer_LpxA-like_sf"/>
</dbReference>
<dbReference type="Gene3D" id="2.160.10.10">
    <property type="entry name" value="Hexapeptide repeat proteins"/>
    <property type="match status" value="1"/>
</dbReference>
<evidence type="ECO:0000259" key="3">
    <source>
        <dbReference type="Pfam" id="PF00483"/>
    </source>
</evidence>
<proteinExistence type="inferred from homology"/>
<evidence type="ECO:0000313" key="7">
    <source>
        <dbReference type="Proteomes" id="UP000196258"/>
    </source>
</evidence>
<comment type="similarity">
    <text evidence="1">Belongs to the bacterial/plant glucose-1-phosphate adenylyltransferase family.</text>
</comment>
<feature type="domain" description="Nucleotidyl transferase" evidence="3">
    <location>
        <begin position="18"/>
        <end position="227"/>
    </location>
</feature>
<sequence>MVKAIGLVNLHSDVDFVGLTEKRPVASVSFLGRYALIDFVLSNMSNSTIDAVGVLIQKKPRSLFKHLAGGNSWNFNSKAGGVSFLYNEKYANNPNYNHDINNLIENIAFLEANRADYVVIAPAHIITTMDYSEVIDAHEKAGAEITMVYKKVHDANEAYIGCDCLTVKNKIVTKIERNKGSRKDRSISLETYVINTKTLLKIMKQAKKISSFFNLRDFLAYLCDEKQINTYEYKGYARCIDSLEHYYQYSLEFLDLDISSAVFKSNWPIYTITNDTPPAKYLTQSDVKRSFVANGAIINGTVENSIIGRDVVIGSGAIVRNCILFSGAVVDPGAHLENVIMDKSSKVHRQLELHGEYDSPLYIKEGDVV</sequence>
<protein>
    <submittedName>
        <fullName evidence="6">Glucose-1-phosphate adenylyltransferase subunit GlgD</fullName>
        <ecNumber evidence="5">2.7.7.27</ecNumber>
    </submittedName>
</protein>
<dbReference type="Gene3D" id="3.90.550.10">
    <property type="entry name" value="Spore Coat Polysaccharide Biosynthesis Protein SpsA, Chain A"/>
    <property type="match status" value="1"/>
</dbReference>
<keyword evidence="6" id="KW-0808">Transferase</keyword>
<comment type="caution">
    <text evidence="6">The sequence shown here is derived from an EMBL/GenBank/DDBJ whole genome shotgun (WGS) entry which is preliminary data.</text>
</comment>
<reference evidence="5" key="4">
    <citation type="submission" date="2021-09" db="EMBL/GenBank/DDBJ databases">
        <authorList>
            <person name="Gilroy R."/>
        </authorList>
    </citation>
    <scope>NUCLEOTIDE SEQUENCE</scope>
    <source>
        <strain evidence="5">CHK193-16274</strain>
    </source>
</reference>
<dbReference type="EMBL" id="NFLB01000012">
    <property type="protein sequence ID" value="OUQ04302.1"/>
    <property type="molecule type" value="Genomic_DNA"/>
</dbReference>
<evidence type="ECO:0000313" key="5">
    <source>
        <dbReference type="EMBL" id="HJF41544.1"/>
    </source>
</evidence>
<evidence type="ECO:0000256" key="1">
    <source>
        <dbReference type="ARBA" id="ARBA00010443"/>
    </source>
</evidence>
<evidence type="ECO:0000256" key="2">
    <source>
        <dbReference type="ARBA" id="ARBA00023056"/>
    </source>
</evidence>
<name>A0A1Y4EHN1_9FIRM</name>
<keyword evidence="6" id="KW-0548">Nucleotidyltransferase</keyword>